<dbReference type="AlphaFoldDB" id="A0A2G1QQ51"/>
<organism evidence="11 12">
    <name type="scientific">Zhengella mangrovi</name>
    <dbReference type="NCBI Taxonomy" id="1982044"/>
    <lineage>
        <taxon>Bacteria</taxon>
        <taxon>Pseudomonadati</taxon>
        <taxon>Pseudomonadota</taxon>
        <taxon>Alphaproteobacteria</taxon>
        <taxon>Hyphomicrobiales</taxon>
        <taxon>Notoacmeibacteraceae</taxon>
        <taxon>Zhengella</taxon>
    </lineage>
</organism>
<evidence type="ECO:0000256" key="6">
    <source>
        <dbReference type="ARBA" id="ARBA00022741"/>
    </source>
</evidence>
<dbReference type="GO" id="GO:0000166">
    <property type="term" value="F:nucleotide binding"/>
    <property type="evidence" value="ECO:0007669"/>
    <property type="project" value="UniProtKB-KW"/>
</dbReference>
<evidence type="ECO:0000256" key="8">
    <source>
        <dbReference type="RuleBase" id="RU003953"/>
    </source>
</evidence>
<reference evidence="11 12" key="1">
    <citation type="submission" date="2017-10" db="EMBL/GenBank/DDBJ databases">
        <title>Sedimentibacterium mangrovi gen. nov., sp. nov., a novel member of family Phyllobacteriacea isolated from mangrove sediment.</title>
        <authorList>
            <person name="Liao H."/>
            <person name="Tian Y."/>
        </authorList>
    </citation>
    <scope>NUCLEOTIDE SEQUENCE [LARGE SCALE GENOMIC DNA]</scope>
    <source>
        <strain evidence="11 12">X9-2-2</strain>
    </source>
</reference>
<keyword evidence="2 8" id="KW-0808">Transferase</keyword>
<dbReference type="Gene3D" id="1.10.3090.10">
    <property type="entry name" value="cca-adding enzyme, domain 2"/>
    <property type="match status" value="1"/>
</dbReference>
<keyword evidence="6" id="KW-0547">Nucleotide-binding</keyword>
<dbReference type="Proteomes" id="UP000221168">
    <property type="component" value="Unassembled WGS sequence"/>
</dbReference>
<accession>A0A2G1QQ51</accession>
<protein>
    <submittedName>
        <fullName evidence="11">CCA tRNA nucleotidyltransferase</fullName>
    </submittedName>
</protein>
<gene>
    <name evidence="11" type="ORF">CSC94_09930</name>
</gene>
<dbReference type="SUPFAM" id="SSF81301">
    <property type="entry name" value="Nucleotidyltransferase"/>
    <property type="match status" value="1"/>
</dbReference>
<comment type="cofactor">
    <cofactor evidence="1">
        <name>Mg(2+)</name>
        <dbReference type="ChEBI" id="CHEBI:18420"/>
    </cofactor>
</comment>
<dbReference type="Gene3D" id="3.30.460.10">
    <property type="entry name" value="Beta Polymerase, domain 2"/>
    <property type="match status" value="1"/>
</dbReference>
<dbReference type="EMBL" id="PDVP01000004">
    <property type="protein sequence ID" value="PHP67348.1"/>
    <property type="molecule type" value="Genomic_DNA"/>
</dbReference>
<keyword evidence="5" id="KW-0479">Metal-binding</keyword>
<dbReference type="CDD" id="cd05398">
    <property type="entry name" value="NT_ClassII-CCAase"/>
    <property type="match status" value="1"/>
</dbReference>
<evidence type="ECO:0000256" key="3">
    <source>
        <dbReference type="ARBA" id="ARBA00022694"/>
    </source>
</evidence>
<dbReference type="InterPro" id="IPR050264">
    <property type="entry name" value="Bact_CCA-adding_enz_type3_sf"/>
</dbReference>
<dbReference type="GO" id="GO:0000049">
    <property type="term" value="F:tRNA binding"/>
    <property type="evidence" value="ECO:0007669"/>
    <property type="project" value="TreeGrafter"/>
</dbReference>
<sequence length="423" mass="45887">MSDTVSLAGKAEWLDDEGLQGLLAALSQGGEKAMVAGGAVRNTLLCQPVSDIDIATTTLPDETIARAEAAGFRAVPTGYDHGTITVIANGVPHEVTTLRSDVETHGRHATVRFGRDWKADAERRDFTINALYAAADGTVVDHVGGLDDLKTRTLRFIGDAETRIREDYLRILRFFRFFAWYGHGRPDAAGLKACARLKEGMDRLSVERVWAELKKLLGAPDPSRALLWMRQTGVLSRILPESEKWGIDTIHGLVAAERHAGLAADPMLRLEAIVPPDSARMEALADRLRLSGHERKRLREWAFAELPAEDTSDGGLAKQLYRGPGDGVRDRIVLALAGASGLDAGEPARMQAHAVRLAQLRFAENWEKPGFPLGGKDLGTIGIEAGPGMGRLLGQLEDDWVSSGFKLDRDALLALAQQRAGKG</sequence>
<evidence type="ECO:0000256" key="2">
    <source>
        <dbReference type="ARBA" id="ARBA00022679"/>
    </source>
</evidence>
<keyword evidence="3" id="KW-0819">tRNA processing</keyword>
<name>A0A2G1QQ51_9HYPH</name>
<feature type="domain" description="tRNA nucleotidyltransferase/poly(A) polymerase RNA and SrmB- binding" evidence="10">
    <location>
        <begin position="191"/>
        <end position="242"/>
    </location>
</feature>
<keyword evidence="8" id="KW-0694">RNA-binding</keyword>
<dbReference type="Pfam" id="PF12627">
    <property type="entry name" value="PolyA_pol_RNAbd"/>
    <property type="match status" value="1"/>
</dbReference>
<keyword evidence="4" id="KW-0548">Nucleotidyltransferase</keyword>
<evidence type="ECO:0000313" key="12">
    <source>
        <dbReference type="Proteomes" id="UP000221168"/>
    </source>
</evidence>
<evidence type="ECO:0000259" key="10">
    <source>
        <dbReference type="Pfam" id="PF12627"/>
    </source>
</evidence>
<dbReference type="GO" id="GO:0008033">
    <property type="term" value="P:tRNA processing"/>
    <property type="evidence" value="ECO:0007669"/>
    <property type="project" value="UniProtKB-KW"/>
</dbReference>
<evidence type="ECO:0000256" key="1">
    <source>
        <dbReference type="ARBA" id="ARBA00001946"/>
    </source>
</evidence>
<evidence type="ECO:0000256" key="5">
    <source>
        <dbReference type="ARBA" id="ARBA00022723"/>
    </source>
</evidence>
<dbReference type="SUPFAM" id="SSF81891">
    <property type="entry name" value="Poly A polymerase C-terminal region-like"/>
    <property type="match status" value="1"/>
</dbReference>
<dbReference type="Pfam" id="PF01743">
    <property type="entry name" value="PolyA_pol"/>
    <property type="match status" value="1"/>
</dbReference>
<dbReference type="GO" id="GO:0016779">
    <property type="term" value="F:nucleotidyltransferase activity"/>
    <property type="evidence" value="ECO:0007669"/>
    <property type="project" value="UniProtKB-KW"/>
</dbReference>
<evidence type="ECO:0000256" key="7">
    <source>
        <dbReference type="ARBA" id="ARBA00022842"/>
    </source>
</evidence>
<keyword evidence="12" id="KW-1185">Reference proteome</keyword>
<dbReference type="InterPro" id="IPR002646">
    <property type="entry name" value="PolA_pol_head_dom"/>
</dbReference>
<comment type="similarity">
    <text evidence="8">Belongs to the tRNA nucleotidyltransferase/poly(A) polymerase family.</text>
</comment>
<feature type="domain" description="Poly A polymerase head" evidence="9">
    <location>
        <begin position="34"/>
        <end position="155"/>
    </location>
</feature>
<proteinExistence type="inferred from homology"/>
<evidence type="ECO:0000313" key="11">
    <source>
        <dbReference type="EMBL" id="PHP67348.1"/>
    </source>
</evidence>
<dbReference type="PANTHER" id="PTHR46173">
    <property type="entry name" value="CCA TRNA NUCLEOTIDYLTRANSFERASE 1, MITOCHONDRIAL"/>
    <property type="match status" value="1"/>
</dbReference>
<evidence type="ECO:0000259" key="9">
    <source>
        <dbReference type="Pfam" id="PF01743"/>
    </source>
</evidence>
<dbReference type="PANTHER" id="PTHR46173:SF1">
    <property type="entry name" value="CCA TRNA NUCLEOTIDYLTRANSFERASE 1, MITOCHONDRIAL"/>
    <property type="match status" value="1"/>
</dbReference>
<evidence type="ECO:0000256" key="4">
    <source>
        <dbReference type="ARBA" id="ARBA00022695"/>
    </source>
</evidence>
<dbReference type="InterPro" id="IPR032828">
    <property type="entry name" value="PolyA_RNA-bd"/>
</dbReference>
<dbReference type="GO" id="GO:0046872">
    <property type="term" value="F:metal ion binding"/>
    <property type="evidence" value="ECO:0007669"/>
    <property type="project" value="UniProtKB-KW"/>
</dbReference>
<dbReference type="InterPro" id="IPR043519">
    <property type="entry name" value="NT_sf"/>
</dbReference>
<dbReference type="RefSeq" id="WP_099306175.1">
    <property type="nucleotide sequence ID" value="NZ_PDVP01000004.1"/>
</dbReference>
<comment type="caution">
    <text evidence="11">The sequence shown here is derived from an EMBL/GenBank/DDBJ whole genome shotgun (WGS) entry which is preliminary data.</text>
</comment>
<dbReference type="OrthoDB" id="9805698at2"/>
<keyword evidence="7" id="KW-0460">Magnesium</keyword>